<proteinExistence type="inferred from homology"/>
<organism evidence="10 11">
    <name type="scientific">Kineosphaera limosa NBRC 100340</name>
    <dbReference type="NCBI Taxonomy" id="1184609"/>
    <lineage>
        <taxon>Bacteria</taxon>
        <taxon>Bacillati</taxon>
        <taxon>Actinomycetota</taxon>
        <taxon>Actinomycetes</taxon>
        <taxon>Micrococcales</taxon>
        <taxon>Dermatophilaceae</taxon>
        <taxon>Kineosphaera</taxon>
    </lineage>
</organism>
<protein>
    <submittedName>
        <fullName evidence="10">Anaerobic C4-dicarboxylate transporter</fullName>
    </submittedName>
</protein>
<keyword evidence="4" id="KW-1003">Cell membrane</keyword>
<dbReference type="NCBIfam" id="NF006927">
    <property type="entry name" value="PRK09412.1"/>
    <property type="match status" value="1"/>
</dbReference>
<dbReference type="RefSeq" id="WP_006592879.1">
    <property type="nucleotide sequence ID" value="NZ_BAHD01000035.1"/>
</dbReference>
<dbReference type="eggNOG" id="COG2704">
    <property type="taxonomic scope" value="Bacteria"/>
</dbReference>
<keyword evidence="11" id="KW-1185">Reference proteome</keyword>
<evidence type="ECO:0000313" key="11">
    <source>
        <dbReference type="Proteomes" id="UP000008366"/>
    </source>
</evidence>
<evidence type="ECO:0000256" key="6">
    <source>
        <dbReference type="ARBA" id="ARBA00022692"/>
    </source>
</evidence>
<evidence type="ECO:0000256" key="4">
    <source>
        <dbReference type="ARBA" id="ARBA00022475"/>
    </source>
</evidence>
<feature type="transmembrane region" description="Helical" evidence="9">
    <location>
        <begin position="140"/>
        <end position="162"/>
    </location>
</feature>
<feature type="transmembrane region" description="Helical" evidence="9">
    <location>
        <begin position="244"/>
        <end position="261"/>
    </location>
</feature>
<dbReference type="EMBL" id="BAHD01000035">
    <property type="protein sequence ID" value="GAB96347.1"/>
    <property type="molecule type" value="Genomic_DNA"/>
</dbReference>
<dbReference type="PANTHER" id="PTHR36106:SF3">
    <property type="entry name" value="ANAEROBIC C4-DICARBOXYLATE TRANSPORTER DCUB"/>
    <property type="match status" value="1"/>
</dbReference>
<dbReference type="NCBIfam" id="NF009136">
    <property type="entry name" value="PRK12489.1"/>
    <property type="match status" value="1"/>
</dbReference>
<evidence type="ECO:0000313" key="10">
    <source>
        <dbReference type="EMBL" id="GAB96347.1"/>
    </source>
</evidence>
<feature type="transmembrane region" description="Helical" evidence="9">
    <location>
        <begin position="98"/>
        <end position="120"/>
    </location>
</feature>
<gene>
    <name evidence="10" type="primary">dcu</name>
    <name evidence="10" type="ORF">KILIM_035_00360</name>
</gene>
<feature type="transmembrane region" description="Helical" evidence="9">
    <location>
        <begin position="273"/>
        <end position="296"/>
    </location>
</feature>
<feature type="transmembrane region" description="Helical" evidence="9">
    <location>
        <begin position="339"/>
        <end position="360"/>
    </location>
</feature>
<feature type="transmembrane region" description="Helical" evidence="9">
    <location>
        <begin position="429"/>
        <end position="452"/>
    </location>
</feature>
<feature type="transmembrane region" description="Helical" evidence="9">
    <location>
        <begin position="25"/>
        <end position="43"/>
    </location>
</feature>
<evidence type="ECO:0000256" key="9">
    <source>
        <dbReference type="SAM" id="Phobius"/>
    </source>
</evidence>
<dbReference type="Pfam" id="PF03605">
    <property type="entry name" value="DcuA_DcuB"/>
    <property type="match status" value="1"/>
</dbReference>
<keyword evidence="5" id="KW-0997">Cell inner membrane</keyword>
<evidence type="ECO:0000256" key="2">
    <source>
        <dbReference type="ARBA" id="ARBA00006413"/>
    </source>
</evidence>
<dbReference type="GO" id="GO:0015556">
    <property type="term" value="F:C4-dicarboxylate transmembrane transporter activity"/>
    <property type="evidence" value="ECO:0007669"/>
    <property type="project" value="InterPro"/>
</dbReference>
<dbReference type="AlphaFoldDB" id="K6WW95"/>
<evidence type="ECO:0000256" key="7">
    <source>
        <dbReference type="ARBA" id="ARBA00022989"/>
    </source>
</evidence>
<feature type="transmembrane region" description="Helical" evidence="9">
    <location>
        <begin position="372"/>
        <end position="398"/>
    </location>
</feature>
<comment type="caution">
    <text evidence="10">The sequence shown here is derived from an EMBL/GenBank/DDBJ whole genome shotgun (WGS) entry which is preliminary data.</text>
</comment>
<accession>K6WW95</accession>
<dbReference type="PANTHER" id="PTHR36106">
    <property type="entry name" value="ANAEROBIC C4-DICARBOXYLATE TRANSPORTER DCUB"/>
    <property type="match status" value="1"/>
</dbReference>
<feature type="transmembrane region" description="Helical" evidence="9">
    <location>
        <begin position="308"/>
        <end position="327"/>
    </location>
</feature>
<dbReference type="Proteomes" id="UP000008366">
    <property type="component" value="Unassembled WGS sequence"/>
</dbReference>
<dbReference type="PIRSF" id="PIRSF004539">
    <property type="entry name" value="C4-dicrbxl_trns"/>
    <property type="match status" value="1"/>
</dbReference>
<evidence type="ECO:0000256" key="8">
    <source>
        <dbReference type="ARBA" id="ARBA00023136"/>
    </source>
</evidence>
<feature type="transmembrane region" description="Helical" evidence="9">
    <location>
        <begin position="55"/>
        <end position="78"/>
    </location>
</feature>
<dbReference type="STRING" id="1184609.KILIM_035_00360"/>
<keyword evidence="6 9" id="KW-0812">Transmembrane</keyword>
<reference evidence="10 11" key="1">
    <citation type="submission" date="2012-08" db="EMBL/GenBank/DDBJ databases">
        <title>Whole genome shotgun sequence of Kineosphaera limosa NBRC 100340.</title>
        <authorList>
            <person name="Yoshida I."/>
            <person name="Isaki S."/>
            <person name="Hosoyama A."/>
            <person name="Tsuchikane K."/>
            <person name="Katsumata H."/>
            <person name="Ando Y."/>
            <person name="Ohji S."/>
            <person name="Hamada M."/>
            <person name="Tamura T."/>
            <person name="Yamazoe A."/>
            <person name="Yamazaki S."/>
            <person name="Fujita N."/>
        </authorList>
    </citation>
    <scope>NUCLEOTIDE SEQUENCE [LARGE SCALE GENOMIC DNA]</scope>
    <source>
        <strain evidence="10 11">NBRC 100340</strain>
    </source>
</reference>
<keyword evidence="8 9" id="KW-0472">Membrane</keyword>
<dbReference type="InterPro" id="IPR004668">
    <property type="entry name" value="Anaer_Dcu_memb_transpt"/>
</dbReference>
<name>K6WW95_9MICO</name>
<dbReference type="GO" id="GO:0005886">
    <property type="term" value="C:plasma membrane"/>
    <property type="evidence" value="ECO:0007669"/>
    <property type="project" value="UniProtKB-SubCell"/>
</dbReference>
<feature type="transmembrane region" description="Helical" evidence="9">
    <location>
        <begin position="174"/>
        <end position="195"/>
    </location>
</feature>
<evidence type="ECO:0000256" key="1">
    <source>
        <dbReference type="ARBA" id="ARBA00004429"/>
    </source>
</evidence>
<sequence>MEIALLIAQLAVVLACLLLGAHRGGMGLGLLGGVGLLILVFVFRLPPGEPPIQVMLTILAVIGCASVLQTAGGLDVLMRVAERILRKHPQHITILGPLTTWTLTVLCGTGHVVYTMLPIIADISLKKNIRPERPMAISSVAAQMGITASPVSVAVVSMASILAERAGVGQAFTIPQILMVSLPASLCGVLVAALWSIRRGKDLDDDPVFQARIADPKMREYVYSGGSTLLDSTSSKEAYRATRIFFTAIAVVVLLGAFEGLRPSFPTEAGGMAPLSMNLTIQILMLVAGAIILMTCKVKTADIPNSGVFKAGMVAIFAVFGVAWMSETFFGAHLEDLEAGLAGVVAQAPWMYALVLFLVSKLVNSQAAAITAIVPVGLALGVDPVAIVGFIGAGYGYFILPTYPSDLAAIGFDRSGTTHIGKFVINHSFLVPGLICVAVSCLVGYPLAQLLLG</sequence>
<evidence type="ECO:0000256" key="5">
    <source>
        <dbReference type="ARBA" id="ARBA00022519"/>
    </source>
</evidence>
<evidence type="ECO:0000256" key="3">
    <source>
        <dbReference type="ARBA" id="ARBA00022448"/>
    </source>
</evidence>
<keyword evidence="3" id="KW-0813">Transport</keyword>
<keyword evidence="7 9" id="KW-1133">Transmembrane helix</keyword>
<comment type="similarity">
    <text evidence="2">Belongs to the DcuA/DcuB transporter (TC 2.A.13.1) family.</text>
</comment>
<comment type="subcellular location">
    <subcellularLocation>
        <location evidence="1">Cell inner membrane</location>
        <topology evidence="1">Multi-pass membrane protein</topology>
    </subcellularLocation>
</comment>
<dbReference type="NCBIfam" id="TIGR00770">
    <property type="entry name" value="Dcu"/>
    <property type="match status" value="1"/>
</dbReference>